<feature type="compositionally biased region" description="Basic and acidic residues" evidence="1">
    <location>
        <begin position="1"/>
        <end position="22"/>
    </location>
</feature>
<dbReference type="AlphaFoldDB" id="A0A1H7HTB9"/>
<evidence type="ECO:0000256" key="2">
    <source>
        <dbReference type="SAM" id="Phobius"/>
    </source>
</evidence>
<protein>
    <submittedName>
        <fullName evidence="3">Uncharacterized protein</fullName>
    </submittedName>
</protein>
<organism evidence="3 4">
    <name type="scientific">Haloferax larsenii</name>
    <dbReference type="NCBI Taxonomy" id="302484"/>
    <lineage>
        <taxon>Archaea</taxon>
        <taxon>Methanobacteriati</taxon>
        <taxon>Methanobacteriota</taxon>
        <taxon>Stenosarchaea group</taxon>
        <taxon>Halobacteria</taxon>
        <taxon>Halobacteriales</taxon>
        <taxon>Haloferacaceae</taxon>
        <taxon>Haloferax</taxon>
    </lineage>
</organism>
<evidence type="ECO:0000313" key="3">
    <source>
        <dbReference type="EMBL" id="SEK53623.1"/>
    </source>
</evidence>
<feature type="transmembrane region" description="Helical" evidence="2">
    <location>
        <begin position="35"/>
        <end position="56"/>
    </location>
</feature>
<name>A0A1H7HTB9_HALLR</name>
<keyword evidence="2" id="KW-0472">Membrane</keyword>
<keyword evidence="2" id="KW-1133">Transmembrane helix</keyword>
<dbReference type="Pfam" id="PF24418">
    <property type="entry name" value="DUF7550"/>
    <property type="match status" value="1"/>
</dbReference>
<accession>A0A1H7HTB9</accession>
<keyword evidence="2" id="KW-0812">Transmembrane</keyword>
<dbReference type="Proteomes" id="UP000183894">
    <property type="component" value="Unassembled WGS sequence"/>
</dbReference>
<feature type="region of interest" description="Disordered" evidence="1">
    <location>
        <begin position="1"/>
        <end position="28"/>
    </location>
</feature>
<evidence type="ECO:0000313" key="4">
    <source>
        <dbReference type="Proteomes" id="UP000183894"/>
    </source>
</evidence>
<evidence type="ECO:0000256" key="1">
    <source>
        <dbReference type="SAM" id="MobiDB-lite"/>
    </source>
</evidence>
<dbReference type="EMBL" id="FOAD01000001">
    <property type="protein sequence ID" value="SEK53623.1"/>
    <property type="molecule type" value="Genomic_DNA"/>
</dbReference>
<dbReference type="InterPro" id="IPR055972">
    <property type="entry name" value="DUF7550"/>
</dbReference>
<reference evidence="3 4" key="1">
    <citation type="submission" date="2016-10" db="EMBL/GenBank/DDBJ databases">
        <authorList>
            <person name="de Groot N.N."/>
        </authorList>
    </citation>
    <scope>NUCLEOTIDE SEQUENCE [LARGE SCALE GENOMIC DNA]</scope>
    <source>
        <strain evidence="3 4">CDM_5</strain>
    </source>
</reference>
<proteinExistence type="predicted"/>
<sequence length="57" mass="6141">MSDDHHSGDHDHDDHESGEEGRVTSPMQDFTMGQVTTGFIVLVVGVAVTFGLPFILA</sequence>
<gene>
    <name evidence="3" type="ORF">SAMN04488691_101683</name>
</gene>
<dbReference type="OrthoDB" id="270166at2157"/>